<dbReference type="PANTHER" id="PTHR30481:SF3">
    <property type="entry name" value="DNA ADENINE METHYLASE"/>
    <property type="match status" value="1"/>
</dbReference>
<proteinExistence type="inferred from homology"/>
<comment type="catalytic activity">
    <reaction evidence="6 7">
        <text>a 2'-deoxyadenosine in DNA + S-adenosyl-L-methionine = an N(6)-methyl-2'-deoxyadenosine in DNA + S-adenosyl-L-homocysteine + H(+)</text>
        <dbReference type="Rhea" id="RHEA:15197"/>
        <dbReference type="Rhea" id="RHEA-COMP:12418"/>
        <dbReference type="Rhea" id="RHEA-COMP:12419"/>
        <dbReference type="ChEBI" id="CHEBI:15378"/>
        <dbReference type="ChEBI" id="CHEBI:57856"/>
        <dbReference type="ChEBI" id="CHEBI:59789"/>
        <dbReference type="ChEBI" id="CHEBI:90615"/>
        <dbReference type="ChEBI" id="CHEBI:90616"/>
        <dbReference type="EC" id="2.1.1.72"/>
    </reaction>
</comment>
<accession>A0A146G689</accession>
<dbReference type="Gene3D" id="1.10.1020.10">
    <property type="entry name" value="Adenine-specific Methyltransferase, Domain 2"/>
    <property type="match status" value="1"/>
</dbReference>
<dbReference type="PANTHER" id="PTHR30481">
    <property type="entry name" value="DNA ADENINE METHYLASE"/>
    <property type="match status" value="1"/>
</dbReference>
<evidence type="ECO:0000256" key="7">
    <source>
        <dbReference type="RuleBase" id="RU361257"/>
    </source>
</evidence>
<dbReference type="PIRSF" id="PIRSF000398">
    <property type="entry name" value="M_m6A_EcoRV"/>
    <property type="match status" value="1"/>
</dbReference>
<dbReference type="GO" id="GO:1904047">
    <property type="term" value="F:S-adenosyl-L-methionine binding"/>
    <property type="evidence" value="ECO:0007669"/>
    <property type="project" value="TreeGrafter"/>
</dbReference>
<feature type="compositionally biased region" description="Basic and acidic residues" evidence="8">
    <location>
        <begin position="282"/>
        <end position="298"/>
    </location>
</feature>
<dbReference type="Proteomes" id="UP000076023">
    <property type="component" value="Unassembled WGS sequence"/>
</dbReference>
<comment type="similarity">
    <text evidence="1 7">Belongs to the N(4)/N(6)-methyltransferase family.</text>
</comment>
<dbReference type="SUPFAM" id="SSF53335">
    <property type="entry name" value="S-adenosyl-L-methionine-dependent methyltransferases"/>
    <property type="match status" value="1"/>
</dbReference>
<evidence type="ECO:0000256" key="6">
    <source>
        <dbReference type="ARBA" id="ARBA00047942"/>
    </source>
</evidence>
<dbReference type="InterPro" id="IPR023095">
    <property type="entry name" value="Ade_MeTrfase_dom_2"/>
</dbReference>
<dbReference type="Pfam" id="PF02086">
    <property type="entry name" value="MethyltransfD12"/>
    <property type="match status" value="1"/>
</dbReference>
<dbReference type="FunCoup" id="A0A146G689">
    <property type="interactions" value="35"/>
</dbReference>
<comment type="caution">
    <text evidence="9">The sequence shown here is derived from an EMBL/GenBank/DDBJ whole genome shotgun (WGS) entry which is preliminary data.</text>
</comment>
<name>A0A146G689_TERSA</name>
<dbReference type="InterPro" id="IPR029063">
    <property type="entry name" value="SAM-dependent_MTases_sf"/>
</dbReference>
<dbReference type="Gene3D" id="3.40.50.150">
    <property type="entry name" value="Vaccinia Virus protein VP39"/>
    <property type="match status" value="1"/>
</dbReference>
<dbReference type="NCBIfam" id="TIGR00571">
    <property type="entry name" value="dam"/>
    <property type="match status" value="1"/>
</dbReference>
<dbReference type="InterPro" id="IPR012263">
    <property type="entry name" value="M_m6A_EcoRV"/>
</dbReference>
<evidence type="ECO:0000256" key="1">
    <source>
        <dbReference type="ARBA" id="ARBA00006594"/>
    </source>
</evidence>
<dbReference type="PRINTS" id="PR00505">
    <property type="entry name" value="D12N6MTFRASE"/>
</dbReference>
<dbReference type="EMBL" id="BDCO01000002">
    <property type="protein sequence ID" value="GAT32464.1"/>
    <property type="molecule type" value="Genomic_DNA"/>
</dbReference>
<dbReference type="EC" id="2.1.1.72" evidence="2 7"/>
<dbReference type="GO" id="GO:0006298">
    <property type="term" value="P:mismatch repair"/>
    <property type="evidence" value="ECO:0007669"/>
    <property type="project" value="TreeGrafter"/>
</dbReference>
<keyword evidence="10" id="KW-1185">Reference proteome</keyword>
<evidence type="ECO:0000256" key="2">
    <source>
        <dbReference type="ARBA" id="ARBA00011900"/>
    </source>
</evidence>
<dbReference type="GO" id="GO:0009307">
    <property type="term" value="P:DNA restriction-modification system"/>
    <property type="evidence" value="ECO:0007669"/>
    <property type="project" value="InterPro"/>
</dbReference>
<sequence length="304" mass="35436">MKVIVPPIKSQGIKTKLVPWIMEQITDKDREGRWIEPFMGTGVVGLNSRFEKALISDINPHLVAFYKAVRSGEITAQRVEEYLRNEGEKLRTAEDAGYVHYRAVRDRFNASFAPLDFLFLNRAGFNGMIRFSKKGNWNIPFCKKPDRFRDAYRTKIVNQVKNVQAVIKPKWEYTTARFDKTLKQAEVGDMIYCDPPYYGRYTDYFNTWSEKDEAELAALLHKTRAKFILSTWHHNDFRTNTSIEKHWSDFHIVTKEHFYHAGGKEENRNPVIEALVMNFEPPKPESPAKGKPTSHDQPELFAEQ</sequence>
<evidence type="ECO:0000313" key="9">
    <source>
        <dbReference type="EMBL" id="GAT32464.1"/>
    </source>
</evidence>
<dbReference type="AlphaFoldDB" id="A0A146G689"/>
<evidence type="ECO:0000256" key="5">
    <source>
        <dbReference type="ARBA" id="ARBA00022691"/>
    </source>
</evidence>
<dbReference type="REBASE" id="209505">
    <property type="entry name" value="M.TsaNM5ORF2863P"/>
</dbReference>
<dbReference type="GO" id="GO:0032259">
    <property type="term" value="P:methylation"/>
    <property type="evidence" value="ECO:0007669"/>
    <property type="project" value="UniProtKB-KW"/>
</dbReference>
<evidence type="ECO:0000256" key="4">
    <source>
        <dbReference type="ARBA" id="ARBA00022679"/>
    </source>
</evidence>
<evidence type="ECO:0000313" key="10">
    <source>
        <dbReference type="Proteomes" id="UP000076023"/>
    </source>
</evidence>
<evidence type="ECO:0000256" key="3">
    <source>
        <dbReference type="ARBA" id="ARBA00022603"/>
    </source>
</evidence>
<dbReference type="STRING" id="690879.TSACC_2863"/>
<protein>
    <recommendedName>
        <fullName evidence="2 7">Site-specific DNA-methyltransferase (adenine-specific)</fullName>
        <ecNumber evidence="2 7">2.1.1.72</ecNumber>
    </recommendedName>
</protein>
<dbReference type="PROSITE" id="PS00092">
    <property type="entry name" value="N6_MTASE"/>
    <property type="match status" value="1"/>
</dbReference>
<evidence type="ECO:0000256" key="8">
    <source>
        <dbReference type="SAM" id="MobiDB-lite"/>
    </source>
</evidence>
<dbReference type="InterPro" id="IPR012327">
    <property type="entry name" value="MeTrfase_D12"/>
</dbReference>
<organism evidence="9 10">
    <name type="scientific">Terrimicrobium sacchariphilum</name>
    <dbReference type="NCBI Taxonomy" id="690879"/>
    <lineage>
        <taxon>Bacteria</taxon>
        <taxon>Pseudomonadati</taxon>
        <taxon>Verrucomicrobiota</taxon>
        <taxon>Terrimicrobiia</taxon>
        <taxon>Terrimicrobiales</taxon>
        <taxon>Terrimicrobiaceae</taxon>
        <taxon>Terrimicrobium</taxon>
    </lineage>
</organism>
<gene>
    <name evidence="9" type="ORF">TSACC_2863</name>
</gene>
<dbReference type="InterPro" id="IPR002052">
    <property type="entry name" value="DNA_methylase_N6_adenine_CS"/>
</dbReference>
<keyword evidence="4 7" id="KW-0808">Transferase</keyword>
<dbReference type="InParanoid" id="A0A146G689"/>
<dbReference type="GO" id="GO:0043565">
    <property type="term" value="F:sequence-specific DNA binding"/>
    <property type="evidence" value="ECO:0007669"/>
    <property type="project" value="TreeGrafter"/>
</dbReference>
<keyword evidence="5 7" id="KW-0949">S-adenosyl-L-methionine</keyword>
<dbReference type="OrthoDB" id="9805629at2"/>
<reference evidence="10" key="1">
    <citation type="journal article" date="2017" name="Genome Announc.">
        <title>Draft Genome Sequence of Terrimicrobium sacchariphilum NM-5T, a Facultative Anaerobic Soil Bacterium of the Class Spartobacteria.</title>
        <authorList>
            <person name="Qiu Y.L."/>
            <person name="Tourlousse D.M."/>
            <person name="Matsuura N."/>
            <person name="Ohashi A."/>
            <person name="Sekiguchi Y."/>
        </authorList>
    </citation>
    <scope>NUCLEOTIDE SEQUENCE [LARGE SCALE GENOMIC DNA]</scope>
    <source>
        <strain evidence="10">NM-5</strain>
    </source>
</reference>
<dbReference type="GO" id="GO:0009007">
    <property type="term" value="F:site-specific DNA-methyltransferase (adenine-specific) activity"/>
    <property type="evidence" value="ECO:0007669"/>
    <property type="project" value="UniProtKB-UniRule"/>
</dbReference>
<feature type="region of interest" description="Disordered" evidence="8">
    <location>
        <begin position="280"/>
        <end position="304"/>
    </location>
</feature>
<dbReference type="RefSeq" id="WP_075078296.1">
    <property type="nucleotide sequence ID" value="NZ_BDCO01000002.1"/>
</dbReference>
<keyword evidence="3 7" id="KW-0489">Methyltransferase</keyword>